<comment type="caution">
    <text evidence="1">The sequence shown here is derived from an EMBL/GenBank/DDBJ whole genome shotgun (WGS) entry which is preliminary data.</text>
</comment>
<accession>A0A5B7EYP8</accession>
<keyword evidence="2" id="KW-1185">Reference proteome</keyword>
<evidence type="ECO:0000313" key="1">
    <source>
        <dbReference type="EMBL" id="MPC39891.1"/>
    </source>
</evidence>
<evidence type="ECO:0000313" key="2">
    <source>
        <dbReference type="Proteomes" id="UP000324222"/>
    </source>
</evidence>
<organism evidence="1 2">
    <name type="scientific">Portunus trituberculatus</name>
    <name type="common">Swimming crab</name>
    <name type="synonym">Neptunus trituberculatus</name>
    <dbReference type="NCBI Taxonomy" id="210409"/>
    <lineage>
        <taxon>Eukaryota</taxon>
        <taxon>Metazoa</taxon>
        <taxon>Ecdysozoa</taxon>
        <taxon>Arthropoda</taxon>
        <taxon>Crustacea</taxon>
        <taxon>Multicrustacea</taxon>
        <taxon>Malacostraca</taxon>
        <taxon>Eumalacostraca</taxon>
        <taxon>Eucarida</taxon>
        <taxon>Decapoda</taxon>
        <taxon>Pleocyemata</taxon>
        <taxon>Brachyura</taxon>
        <taxon>Eubrachyura</taxon>
        <taxon>Portunoidea</taxon>
        <taxon>Portunidae</taxon>
        <taxon>Portuninae</taxon>
        <taxon>Portunus</taxon>
    </lineage>
</organism>
<name>A0A5B7EYP8_PORTR</name>
<reference evidence="1 2" key="1">
    <citation type="submission" date="2019-05" db="EMBL/GenBank/DDBJ databases">
        <title>Another draft genome of Portunus trituberculatus and its Hox gene families provides insights of decapod evolution.</title>
        <authorList>
            <person name="Jeong J.-H."/>
            <person name="Song I."/>
            <person name="Kim S."/>
            <person name="Choi T."/>
            <person name="Kim D."/>
            <person name="Ryu S."/>
            <person name="Kim W."/>
        </authorList>
    </citation>
    <scope>NUCLEOTIDE SEQUENCE [LARGE SCALE GENOMIC DNA]</scope>
    <source>
        <tissue evidence="1">Muscle</tissue>
    </source>
</reference>
<proteinExistence type="predicted"/>
<dbReference type="EMBL" id="VSRR010004510">
    <property type="protein sequence ID" value="MPC39891.1"/>
    <property type="molecule type" value="Genomic_DNA"/>
</dbReference>
<dbReference type="AlphaFoldDB" id="A0A5B7EYP8"/>
<gene>
    <name evidence="1" type="ORF">E2C01_033443</name>
</gene>
<dbReference type="Proteomes" id="UP000324222">
    <property type="component" value="Unassembled WGS sequence"/>
</dbReference>
<protein>
    <submittedName>
        <fullName evidence="1">Uncharacterized protein</fullName>
    </submittedName>
</protein>
<sequence>MLGAEAGRCRSRHRHRHHRRRRCGARARKTYRCCLVSGRWGEADGRVCRSGGAGGVAAAGLGPGWERLLTICKFPVWLIKLDICFRCLKLYQAEVDYDRYEACHRVQSMKADPLTRTDVPCSCGLCGRKVNCRVGGTPPMGEGGGFTKQATLAGNHRYSLAELLGSLGAAVAPGGTY</sequence>